<gene>
    <name evidence="2" type="ORF">SKAU_G00368300</name>
</gene>
<evidence type="ECO:0000256" key="1">
    <source>
        <dbReference type="SAM" id="MobiDB-lite"/>
    </source>
</evidence>
<protein>
    <submittedName>
        <fullName evidence="2">Uncharacterized protein</fullName>
    </submittedName>
</protein>
<comment type="caution">
    <text evidence="2">The sequence shown here is derived from an EMBL/GenBank/DDBJ whole genome shotgun (WGS) entry which is preliminary data.</text>
</comment>
<name>A0A9Q1EFJ0_SYNKA</name>
<keyword evidence="3" id="KW-1185">Reference proteome</keyword>
<dbReference type="EMBL" id="JAINUF010000018">
    <property type="protein sequence ID" value="KAJ8337864.1"/>
    <property type="molecule type" value="Genomic_DNA"/>
</dbReference>
<evidence type="ECO:0000313" key="2">
    <source>
        <dbReference type="EMBL" id="KAJ8337864.1"/>
    </source>
</evidence>
<evidence type="ECO:0000313" key="3">
    <source>
        <dbReference type="Proteomes" id="UP001152622"/>
    </source>
</evidence>
<accession>A0A9Q1EFJ0</accession>
<dbReference type="Proteomes" id="UP001152622">
    <property type="component" value="Chromosome 18"/>
</dbReference>
<organism evidence="2 3">
    <name type="scientific">Synaphobranchus kaupii</name>
    <name type="common">Kaup's arrowtooth eel</name>
    <dbReference type="NCBI Taxonomy" id="118154"/>
    <lineage>
        <taxon>Eukaryota</taxon>
        <taxon>Metazoa</taxon>
        <taxon>Chordata</taxon>
        <taxon>Craniata</taxon>
        <taxon>Vertebrata</taxon>
        <taxon>Euteleostomi</taxon>
        <taxon>Actinopterygii</taxon>
        <taxon>Neopterygii</taxon>
        <taxon>Teleostei</taxon>
        <taxon>Anguilliformes</taxon>
        <taxon>Synaphobranchidae</taxon>
        <taxon>Synaphobranchus</taxon>
    </lineage>
</organism>
<feature type="compositionally biased region" description="Basic residues" evidence="1">
    <location>
        <begin position="70"/>
        <end position="79"/>
    </location>
</feature>
<dbReference type="AlphaFoldDB" id="A0A9Q1EFJ0"/>
<sequence>MRGSCHAGAYIQILGQSRPFCPPILYMTCSDPHYSASSLLSQPPLAFGKKCACEAAQKRDTGDLGSAQSARKRDRSVKHGGRENTSRLKGDARSDRCRRAYGGNPRFQRRG</sequence>
<reference evidence="2" key="1">
    <citation type="journal article" date="2023" name="Science">
        <title>Genome structures resolve the early diversification of teleost fishes.</title>
        <authorList>
            <person name="Parey E."/>
            <person name="Louis A."/>
            <person name="Montfort J."/>
            <person name="Bouchez O."/>
            <person name="Roques C."/>
            <person name="Iampietro C."/>
            <person name="Lluch J."/>
            <person name="Castinel A."/>
            <person name="Donnadieu C."/>
            <person name="Desvignes T."/>
            <person name="Floi Bucao C."/>
            <person name="Jouanno E."/>
            <person name="Wen M."/>
            <person name="Mejri S."/>
            <person name="Dirks R."/>
            <person name="Jansen H."/>
            <person name="Henkel C."/>
            <person name="Chen W.J."/>
            <person name="Zahm M."/>
            <person name="Cabau C."/>
            <person name="Klopp C."/>
            <person name="Thompson A.W."/>
            <person name="Robinson-Rechavi M."/>
            <person name="Braasch I."/>
            <person name="Lecointre G."/>
            <person name="Bobe J."/>
            <person name="Postlethwait J.H."/>
            <person name="Berthelot C."/>
            <person name="Roest Crollius H."/>
            <person name="Guiguen Y."/>
        </authorList>
    </citation>
    <scope>NUCLEOTIDE SEQUENCE</scope>
    <source>
        <strain evidence="2">WJC10195</strain>
    </source>
</reference>
<proteinExistence type="predicted"/>
<feature type="region of interest" description="Disordered" evidence="1">
    <location>
        <begin position="59"/>
        <end position="111"/>
    </location>
</feature>
<feature type="compositionally biased region" description="Basic and acidic residues" evidence="1">
    <location>
        <begin position="80"/>
        <end position="98"/>
    </location>
</feature>